<keyword evidence="1" id="KW-0489">Methyltransferase</keyword>
<evidence type="ECO:0000313" key="1">
    <source>
        <dbReference type="EMBL" id="MBD8061017.1"/>
    </source>
</evidence>
<evidence type="ECO:0000313" key="2">
    <source>
        <dbReference type="Proteomes" id="UP000661894"/>
    </source>
</evidence>
<dbReference type="Proteomes" id="UP000661894">
    <property type="component" value="Unassembled WGS sequence"/>
</dbReference>
<dbReference type="GO" id="GO:0032259">
    <property type="term" value="P:methylation"/>
    <property type="evidence" value="ECO:0007669"/>
    <property type="project" value="UniProtKB-KW"/>
</dbReference>
<name>A0ABR8YY67_9MICO</name>
<keyword evidence="2" id="KW-1185">Reference proteome</keyword>
<proteinExistence type="predicted"/>
<dbReference type="PROSITE" id="PS00092">
    <property type="entry name" value="N6_MTASE"/>
    <property type="match status" value="1"/>
</dbReference>
<protein>
    <submittedName>
        <fullName evidence="1">DNA methyltransferase</fullName>
    </submittedName>
</protein>
<dbReference type="EMBL" id="JACSPO010000001">
    <property type="protein sequence ID" value="MBD8061017.1"/>
    <property type="molecule type" value="Genomic_DNA"/>
</dbReference>
<sequence length="399" mass="45309">MAAMAANSNLTAARRARNNEFYTQWADIEREMNAYVEYDPDVFRGKVILCPCDDPEWSNFAKYFALHFTDFGLKKLISTSYAPNSNPAVKSLYQPTLFEFEDPKFDETKTRANGKRFVLEAEDISGDGRVNIDDLRWDYLEGDGDFRSPEVTMLRDEADIIVTNPPFSLFKEFVAWLETGNKRYSIIGGGSAITYKEIFPMVRDNLLWKGATANNTDMVFGVPKGTPIKAADKAKAERLGYPSDDQFDYTRMGNSCWFTNIDHGRRHEPLELMTMDDNIKFSKHKEIRGAGYQTYDNFDAIEVPFVDAIPSDYDGIMGVPISYLDKHNPEQFEILFGSHDMADAATFGIEPLGPQRVSDYYGAGGTGSLSRGHRKPFLYAPRPHVPFQRLFVKRKDAVK</sequence>
<reference evidence="1 2" key="1">
    <citation type="submission" date="2020-08" db="EMBL/GenBank/DDBJ databases">
        <title>A Genomic Blueprint of the Chicken Gut Microbiome.</title>
        <authorList>
            <person name="Gilroy R."/>
            <person name="Ravi A."/>
            <person name="Getino M."/>
            <person name="Pursley I."/>
            <person name="Horton D.L."/>
            <person name="Alikhan N.-F."/>
            <person name="Baker D."/>
            <person name="Gharbi K."/>
            <person name="Hall N."/>
            <person name="Watson M."/>
            <person name="Adriaenssens E.M."/>
            <person name="Foster-Nyarko E."/>
            <person name="Jarju S."/>
            <person name="Secka A."/>
            <person name="Antonio M."/>
            <person name="Oren A."/>
            <person name="Chaudhuri R."/>
            <person name="La Ragione R.M."/>
            <person name="Hildebrand F."/>
            <person name="Pallen M.J."/>
        </authorList>
    </citation>
    <scope>NUCLEOTIDE SEQUENCE [LARGE SCALE GENOMIC DNA]</scope>
    <source>
        <strain evidence="1 2">Sa1BUA1</strain>
    </source>
</reference>
<comment type="caution">
    <text evidence="1">The sequence shown here is derived from an EMBL/GenBank/DDBJ whole genome shotgun (WGS) entry which is preliminary data.</text>
</comment>
<dbReference type="RefSeq" id="WP_251838162.1">
    <property type="nucleotide sequence ID" value="NZ_JACSPO010000001.1"/>
</dbReference>
<accession>A0ABR8YY67</accession>
<dbReference type="InterPro" id="IPR002052">
    <property type="entry name" value="DNA_methylase_N6_adenine_CS"/>
</dbReference>
<dbReference type="GO" id="GO:0008168">
    <property type="term" value="F:methyltransferase activity"/>
    <property type="evidence" value="ECO:0007669"/>
    <property type="project" value="UniProtKB-KW"/>
</dbReference>
<organism evidence="1 2">
    <name type="scientific">Oceanitalea stevensii</name>
    <dbReference type="NCBI Taxonomy" id="2763072"/>
    <lineage>
        <taxon>Bacteria</taxon>
        <taxon>Bacillati</taxon>
        <taxon>Actinomycetota</taxon>
        <taxon>Actinomycetes</taxon>
        <taxon>Micrococcales</taxon>
        <taxon>Bogoriellaceae</taxon>
        <taxon>Georgenia</taxon>
    </lineage>
</organism>
<dbReference type="Pfam" id="PF13651">
    <property type="entry name" value="EcoRI_methylase"/>
    <property type="match status" value="1"/>
</dbReference>
<dbReference type="InterPro" id="IPR025247">
    <property type="entry name" value="EcoRI-like_methylase"/>
</dbReference>
<keyword evidence="1" id="KW-0808">Transferase</keyword>
<gene>
    <name evidence="1" type="ORF">H9624_01610</name>
</gene>